<evidence type="ECO:0000313" key="1">
    <source>
        <dbReference type="EMBL" id="AIL44430.1"/>
    </source>
</evidence>
<gene>
    <name evidence="1" type="ORF">BD94_0655</name>
</gene>
<dbReference type="AlphaFoldDB" id="A0A077EFY5"/>
<dbReference type="EMBL" id="CP007547">
    <property type="protein sequence ID" value="AIL44430.1"/>
    <property type="molecule type" value="Genomic_DNA"/>
</dbReference>
<protein>
    <submittedName>
        <fullName evidence="1">Uncharacterized protein</fullName>
    </submittedName>
</protein>
<dbReference type="Proteomes" id="UP000028933">
    <property type="component" value="Chromosome"/>
</dbReference>
<evidence type="ECO:0000313" key="2">
    <source>
        <dbReference type="Proteomes" id="UP000028933"/>
    </source>
</evidence>
<dbReference type="InterPro" id="IPR058238">
    <property type="entry name" value="Lant_leader_dom"/>
</dbReference>
<dbReference type="HOGENOM" id="CLU_207756_0_0_10"/>
<name>A0A077EFY5_9FLAO</name>
<sequence>MKRKIQLSKGYCINKKSIAKLLESHMAQLKGGIKEKEKSCQVQSCGHL</sequence>
<reference evidence="1" key="2">
    <citation type="journal article" date="2015" name="Genome Biol. Evol.">
        <title>Complete Genome Sequence and Transcriptomic Analysis of the Novel Pathogen Elizabethkingia anophelis in Response to Oxidative Stress.</title>
        <authorList>
            <person name="Li Y."/>
            <person name="Liu Y."/>
            <person name="Chew S.C."/>
            <person name="Tay M."/>
            <person name="Salido M.M."/>
            <person name="Teo J."/>
            <person name="Lauro F.M."/>
            <person name="Givskov M."/>
            <person name="Yang L."/>
        </authorList>
    </citation>
    <scope>NUCLEOTIDE SEQUENCE</scope>
    <source>
        <strain evidence="1">NUHP1</strain>
    </source>
</reference>
<dbReference type="KEGG" id="eao:BD94_0655"/>
<organism evidence="1 2">
    <name type="scientific">Elizabethkingia anophelis NUHP1</name>
    <dbReference type="NCBI Taxonomy" id="1338011"/>
    <lineage>
        <taxon>Bacteria</taxon>
        <taxon>Pseudomonadati</taxon>
        <taxon>Bacteroidota</taxon>
        <taxon>Flavobacteriia</taxon>
        <taxon>Flavobacteriales</taxon>
        <taxon>Weeksellaceae</taxon>
        <taxon>Elizabethkingia</taxon>
    </lineage>
</organism>
<reference evidence="1" key="1">
    <citation type="journal article" date="2013" name="Lancet">
        <title>First case of E anophelis outbreak in an intensive-care unit.</title>
        <authorList>
            <person name="Teo J."/>
            <person name="Tan S.Y."/>
            <person name="Tay M."/>
            <person name="Ding Y."/>
            <person name="Kjelleberg S."/>
            <person name="Givskov M."/>
            <person name="Lin R.T."/>
            <person name="Yang L."/>
        </authorList>
    </citation>
    <scope>NUCLEOTIDE SEQUENCE [LARGE SCALE GENOMIC DNA]</scope>
    <source>
        <strain evidence="1">NUHP1</strain>
    </source>
</reference>
<proteinExistence type="predicted"/>
<dbReference type="RefSeq" id="WP_155246388.1">
    <property type="nucleotide sequence ID" value="NZ_CP007547.1"/>
</dbReference>
<accession>A0A077EFY5</accession>
<dbReference type="NCBIfam" id="NF038153">
    <property type="entry name" value="lant_leader_L1a"/>
    <property type="match status" value="1"/>
</dbReference>